<dbReference type="SUPFAM" id="SSF52540">
    <property type="entry name" value="P-loop containing nucleoside triphosphate hydrolases"/>
    <property type="match status" value="1"/>
</dbReference>
<dbReference type="Gene3D" id="3.40.50.300">
    <property type="entry name" value="P-loop containing nucleotide triphosphate hydrolases"/>
    <property type="match status" value="1"/>
</dbReference>
<feature type="region of interest" description="Disordered" evidence="1">
    <location>
        <begin position="612"/>
        <end position="665"/>
    </location>
</feature>
<accession>A0ABY8TL05</accession>
<protein>
    <recommendedName>
        <fullName evidence="4">Adenylate kinase</fullName>
    </recommendedName>
</protein>
<reference evidence="2 3" key="1">
    <citation type="submission" date="2023-05" db="EMBL/GenBank/DDBJ databases">
        <title>A 100% complete, gapless, phased diploid assembly of the Scenedesmus obliquus UTEX 3031 genome.</title>
        <authorList>
            <person name="Biondi T.C."/>
            <person name="Hanschen E.R."/>
            <person name="Kwon T."/>
            <person name="Eng W."/>
            <person name="Kruse C.P.S."/>
            <person name="Koehler S.I."/>
            <person name="Kunde Y."/>
            <person name="Gleasner C.D."/>
            <person name="You Mak K.T."/>
            <person name="Polle J."/>
            <person name="Hovde B.T."/>
            <person name="Starkenburg S.R."/>
        </authorList>
    </citation>
    <scope>NUCLEOTIDE SEQUENCE [LARGE SCALE GENOMIC DNA]</scope>
    <source>
        <strain evidence="2 3">DOE0152z</strain>
    </source>
</reference>
<keyword evidence="3" id="KW-1185">Reference proteome</keyword>
<evidence type="ECO:0008006" key="4">
    <source>
        <dbReference type="Google" id="ProtNLM"/>
    </source>
</evidence>
<feature type="compositionally biased region" description="Low complexity" evidence="1">
    <location>
        <begin position="270"/>
        <end position="287"/>
    </location>
</feature>
<evidence type="ECO:0000256" key="1">
    <source>
        <dbReference type="SAM" id="MobiDB-lite"/>
    </source>
</evidence>
<dbReference type="Gene3D" id="3.40.50.720">
    <property type="entry name" value="NAD(P)-binding Rossmann-like Domain"/>
    <property type="match status" value="1"/>
</dbReference>
<dbReference type="Proteomes" id="UP001244341">
    <property type="component" value="Chromosome 1b"/>
</dbReference>
<feature type="region of interest" description="Disordered" evidence="1">
    <location>
        <begin position="250"/>
        <end position="310"/>
    </location>
</feature>
<evidence type="ECO:0000313" key="3">
    <source>
        <dbReference type="Proteomes" id="UP001244341"/>
    </source>
</evidence>
<gene>
    <name evidence="2" type="ORF">OEZ85_009181</name>
</gene>
<name>A0ABY8TL05_TETOB</name>
<dbReference type="InterPro" id="IPR036291">
    <property type="entry name" value="NAD(P)-bd_dom_sf"/>
</dbReference>
<sequence length="665" mass="67845">MHRLWRAAWEGQQPLQLHGEGRNRLPTLHVQDLAAFAEAVVLQQPAGRYLLACDEEAVSQAELLGAVGQLLGNKQMQTLSGDATLLQPAPSPLLLLDLPFSASSLPQPGEMLRCCPRGLLGHLPLVLQQLLQARGLTPLRILIRGPPAAGKTHLAQRLAQLYGLLHINTAAVLAELPLMDAETQKAAHTQLASREGRISQPLLARMAQHLLARQPAAANQGWVMEGWMRSLAAAQLLTCSAAGGMTAAEKAANRRTTGGSVKSMDKKKSGTGTAGSSSSKEAAEAAGSTGGRTRRSSTAGDECSLAAESSTVQLSPELLPHFLIETSHNNEKEFMWRLESYKQLLQEDAADLAAKRGAILSALQAASHSSAASSHDTPGRAARATGEQRSTSPSKAAAANAAAAAAAPDASALPPDVKLPEHGGFVAFFEDAGLQLPPALGGKGAAAPGSSWLDLGLDKLAAAAEALAAEKATRDQQRLQAAARPLAANLMGGVLPAVMAGLVKVALSRPADPCQVIADELLAAAAQLEATYADPYDAPVYSIQLAKVEAKAAREAARAAAAAAKAAREEAAAAAAAAAVQQEAEAAAAVSSFTAGSMGSFAGPPAVPTLDTATAAAGGGSQPPTRPGSAVVGSNAASRAAVRTSAAATGSPGRSVKPTASVRGH</sequence>
<dbReference type="SUPFAM" id="SSF51735">
    <property type="entry name" value="NAD(P)-binding Rossmann-fold domains"/>
    <property type="match status" value="1"/>
</dbReference>
<evidence type="ECO:0000313" key="2">
    <source>
        <dbReference type="EMBL" id="WIA09806.1"/>
    </source>
</evidence>
<dbReference type="EMBL" id="CP126208">
    <property type="protein sequence ID" value="WIA09806.1"/>
    <property type="molecule type" value="Genomic_DNA"/>
</dbReference>
<dbReference type="InterPro" id="IPR027417">
    <property type="entry name" value="P-loop_NTPase"/>
</dbReference>
<organism evidence="2 3">
    <name type="scientific">Tetradesmus obliquus</name>
    <name type="common">Green alga</name>
    <name type="synonym">Acutodesmus obliquus</name>
    <dbReference type="NCBI Taxonomy" id="3088"/>
    <lineage>
        <taxon>Eukaryota</taxon>
        <taxon>Viridiplantae</taxon>
        <taxon>Chlorophyta</taxon>
        <taxon>core chlorophytes</taxon>
        <taxon>Chlorophyceae</taxon>
        <taxon>CS clade</taxon>
        <taxon>Sphaeropleales</taxon>
        <taxon>Scenedesmaceae</taxon>
        <taxon>Tetradesmus</taxon>
    </lineage>
</organism>
<proteinExistence type="predicted"/>
<feature type="region of interest" description="Disordered" evidence="1">
    <location>
        <begin position="368"/>
        <end position="401"/>
    </location>
</feature>
<feature type="compositionally biased region" description="Low complexity" evidence="1">
    <location>
        <begin position="636"/>
        <end position="649"/>
    </location>
</feature>